<name>A0A1I7WLZ1_HETBA</name>
<reference evidence="3" key="1">
    <citation type="submission" date="2016-11" db="UniProtKB">
        <authorList>
            <consortium name="WormBaseParasite"/>
        </authorList>
    </citation>
    <scope>IDENTIFICATION</scope>
</reference>
<feature type="signal peptide" evidence="1">
    <location>
        <begin position="1"/>
        <end position="16"/>
    </location>
</feature>
<evidence type="ECO:0000313" key="3">
    <source>
        <dbReference type="WBParaSite" id="Hba_06163"/>
    </source>
</evidence>
<feature type="chain" id="PRO_5009310755" evidence="1">
    <location>
        <begin position="17"/>
        <end position="130"/>
    </location>
</feature>
<dbReference type="WBParaSite" id="Hba_06163">
    <property type="protein sequence ID" value="Hba_06163"/>
    <property type="gene ID" value="Hba_06163"/>
</dbReference>
<proteinExistence type="predicted"/>
<evidence type="ECO:0000256" key="1">
    <source>
        <dbReference type="SAM" id="SignalP"/>
    </source>
</evidence>
<organism evidence="2 3">
    <name type="scientific">Heterorhabditis bacteriophora</name>
    <name type="common">Entomopathogenic nematode worm</name>
    <dbReference type="NCBI Taxonomy" id="37862"/>
    <lineage>
        <taxon>Eukaryota</taxon>
        <taxon>Metazoa</taxon>
        <taxon>Ecdysozoa</taxon>
        <taxon>Nematoda</taxon>
        <taxon>Chromadorea</taxon>
        <taxon>Rhabditida</taxon>
        <taxon>Rhabditina</taxon>
        <taxon>Rhabditomorpha</taxon>
        <taxon>Strongyloidea</taxon>
        <taxon>Heterorhabditidae</taxon>
        <taxon>Heterorhabditis</taxon>
    </lineage>
</organism>
<accession>A0A1I7WLZ1</accession>
<dbReference type="AlphaFoldDB" id="A0A1I7WLZ1"/>
<sequence>MLRLFLLSILGVVVHAVFECSNQETTAFVRIARARLDGTPVVVSTAGNALTQLCSKHSVIPQMAQIPGIVKAIVCSITYPFFFVLLNATMKNTRTCQQKSRVFLFCHLPTLPGQNRCGQSGGNLVFSENN</sequence>
<keyword evidence="1" id="KW-0732">Signal</keyword>
<evidence type="ECO:0000313" key="2">
    <source>
        <dbReference type="Proteomes" id="UP000095283"/>
    </source>
</evidence>
<dbReference type="Proteomes" id="UP000095283">
    <property type="component" value="Unplaced"/>
</dbReference>
<protein>
    <submittedName>
        <fullName evidence="3">Secreted protein</fullName>
    </submittedName>
</protein>
<keyword evidence="2" id="KW-1185">Reference proteome</keyword>